<dbReference type="OrthoDB" id="2625323at2"/>
<name>B8GVB7_THISH</name>
<evidence type="ECO:0000313" key="3">
    <source>
        <dbReference type="Proteomes" id="UP000002383"/>
    </source>
</evidence>
<dbReference type="HOGENOM" id="CLU_108696_16_0_6"/>
<feature type="domain" description="Carrier" evidence="1">
    <location>
        <begin position="2"/>
        <end position="80"/>
    </location>
</feature>
<dbReference type="EMBL" id="CP001339">
    <property type="protein sequence ID" value="ACL73463.1"/>
    <property type="molecule type" value="Genomic_DNA"/>
</dbReference>
<dbReference type="Gene3D" id="1.10.1200.10">
    <property type="entry name" value="ACP-like"/>
    <property type="match status" value="1"/>
</dbReference>
<dbReference type="Proteomes" id="UP000002383">
    <property type="component" value="Chromosome"/>
</dbReference>
<dbReference type="STRING" id="396588.Tgr7_2385"/>
<dbReference type="AlphaFoldDB" id="B8GVB7"/>
<dbReference type="SUPFAM" id="SSF47336">
    <property type="entry name" value="ACP-like"/>
    <property type="match status" value="1"/>
</dbReference>
<protein>
    <recommendedName>
        <fullName evidence="1">Carrier domain-containing protein</fullName>
    </recommendedName>
</protein>
<evidence type="ECO:0000313" key="2">
    <source>
        <dbReference type="EMBL" id="ACL73463.1"/>
    </source>
</evidence>
<evidence type="ECO:0000259" key="1">
    <source>
        <dbReference type="PROSITE" id="PS50075"/>
    </source>
</evidence>
<keyword evidence="3" id="KW-1185">Reference proteome</keyword>
<dbReference type="PROSITE" id="PS50075">
    <property type="entry name" value="CARRIER"/>
    <property type="match status" value="1"/>
</dbReference>
<reference evidence="2 3" key="1">
    <citation type="journal article" date="2011" name="Stand. Genomic Sci.">
        <title>Complete genome sequence of 'Thioalkalivibrio sulfidophilus' HL-EbGr7.</title>
        <authorList>
            <person name="Muyzer G."/>
            <person name="Sorokin D.Y."/>
            <person name="Mavromatis K."/>
            <person name="Lapidus A."/>
            <person name="Clum A."/>
            <person name="Ivanova N."/>
            <person name="Pati A."/>
            <person name="d'Haeseleer P."/>
            <person name="Woyke T."/>
            <person name="Kyrpides N.C."/>
        </authorList>
    </citation>
    <scope>NUCLEOTIDE SEQUENCE [LARGE SCALE GENOMIC DNA]</scope>
    <source>
        <strain evidence="2 3">HL-EbGR7</strain>
    </source>
</reference>
<accession>B8GVB7</accession>
<organism evidence="2 3">
    <name type="scientific">Thioalkalivibrio sulfidiphilus (strain HL-EbGR7)</name>
    <dbReference type="NCBI Taxonomy" id="396588"/>
    <lineage>
        <taxon>Bacteria</taxon>
        <taxon>Pseudomonadati</taxon>
        <taxon>Pseudomonadota</taxon>
        <taxon>Gammaproteobacteria</taxon>
        <taxon>Chromatiales</taxon>
        <taxon>Ectothiorhodospiraceae</taxon>
        <taxon>Thioalkalivibrio</taxon>
    </lineage>
</organism>
<dbReference type="InterPro" id="IPR036736">
    <property type="entry name" value="ACP-like_sf"/>
</dbReference>
<dbReference type="RefSeq" id="WP_012638938.1">
    <property type="nucleotide sequence ID" value="NC_011901.1"/>
</dbReference>
<gene>
    <name evidence="2" type="ordered locus">Tgr7_2385</name>
</gene>
<dbReference type="eggNOG" id="COG0236">
    <property type="taxonomic scope" value="Bacteria"/>
</dbReference>
<dbReference type="KEGG" id="tgr:Tgr7_2385"/>
<sequence>MELEKKIKGYILENYLFTDDESQLASGDSLLERGIIDSTGILEVIMFLEDEFGVTVDDDEMVPENLDSVANLVAFVQRKKATA</sequence>
<dbReference type="InterPro" id="IPR009081">
    <property type="entry name" value="PP-bd_ACP"/>
</dbReference>
<proteinExistence type="predicted"/>